<evidence type="ECO:0000256" key="5">
    <source>
        <dbReference type="ARBA" id="ARBA00023274"/>
    </source>
</evidence>
<dbReference type="AlphaFoldDB" id="A0A9W9YCW7"/>
<organism evidence="8 9">
    <name type="scientific">Desmophyllum pertusum</name>
    <dbReference type="NCBI Taxonomy" id="174260"/>
    <lineage>
        <taxon>Eukaryota</taxon>
        <taxon>Metazoa</taxon>
        <taxon>Cnidaria</taxon>
        <taxon>Anthozoa</taxon>
        <taxon>Hexacorallia</taxon>
        <taxon>Scleractinia</taxon>
        <taxon>Caryophylliina</taxon>
        <taxon>Caryophylliidae</taxon>
        <taxon>Desmophyllum</taxon>
    </lineage>
</organism>
<evidence type="ECO:0000256" key="1">
    <source>
        <dbReference type="ARBA" id="ARBA00004173"/>
    </source>
</evidence>
<dbReference type="OrthoDB" id="9939609at2759"/>
<name>A0A9W9YCW7_9CNID</name>
<evidence type="ECO:0000256" key="4">
    <source>
        <dbReference type="ARBA" id="ARBA00023128"/>
    </source>
</evidence>
<dbReference type="Proteomes" id="UP001163046">
    <property type="component" value="Unassembled WGS sequence"/>
</dbReference>
<evidence type="ECO:0000256" key="7">
    <source>
        <dbReference type="ARBA" id="ARBA00035398"/>
    </source>
</evidence>
<keyword evidence="5" id="KW-0687">Ribonucleoprotein</keyword>
<accession>A0A9W9YCW7</accession>
<dbReference type="GO" id="GO:0005762">
    <property type="term" value="C:mitochondrial large ribosomal subunit"/>
    <property type="evidence" value="ECO:0007669"/>
    <property type="project" value="TreeGrafter"/>
</dbReference>
<keyword evidence="9" id="KW-1185">Reference proteome</keyword>
<dbReference type="Pfam" id="PF10501">
    <property type="entry name" value="Ribosomal_L50"/>
    <property type="match status" value="1"/>
</dbReference>
<keyword evidence="3 8" id="KW-0689">Ribosomal protein</keyword>
<comment type="caution">
    <text evidence="8">The sequence shown here is derived from an EMBL/GenBank/DDBJ whole genome shotgun (WGS) entry which is preliminary data.</text>
</comment>
<keyword evidence="4" id="KW-0496">Mitochondrion</keyword>
<dbReference type="EMBL" id="MU827785">
    <property type="protein sequence ID" value="KAJ7333813.1"/>
    <property type="molecule type" value="Genomic_DNA"/>
</dbReference>
<evidence type="ECO:0000256" key="3">
    <source>
        <dbReference type="ARBA" id="ARBA00022980"/>
    </source>
</evidence>
<comment type="similarity">
    <text evidence="2">Belongs to the mitochondrion-specific ribosomal protein mL50 family.</text>
</comment>
<evidence type="ECO:0000313" key="9">
    <source>
        <dbReference type="Proteomes" id="UP001163046"/>
    </source>
</evidence>
<comment type="subcellular location">
    <subcellularLocation>
        <location evidence="1">Mitochondrion</location>
    </subcellularLocation>
</comment>
<dbReference type="PANTHER" id="PTHR31542:SF1">
    <property type="entry name" value="LARGE RIBOSOMAL SUBUNIT PROTEIN ML50"/>
    <property type="match status" value="1"/>
</dbReference>
<proteinExistence type="inferred from homology"/>
<dbReference type="InterPro" id="IPR018305">
    <property type="entry name" value="Ribosomal_m50"/>
</dbReference>
<evidence type="ECO:0000256" key="6">
    <source>
        <dbReference type="ARBA" id="ARBA00035183"/>
    </source>
</evidence>
<sequence>MACVSWCRFAKLKGVSRTVGKLYISTDVAKTDRLIERVKKFVFGEGAPPDRDIKETVESYYELAKAEDPAVYSMKTHEIVNKLENIVTEALPNSDEWQNQSVHDLVVKYKVLNRCFEEFGILVPNFQLNEMNRVQDVIQFYTSAKPIDTRTFKSIDGMIYHPTYLLAEACQLKMCLHNTNIHLVLKIPFV</sequence>
<dbReference type="PANTHER" id="PTHR31542">
    <property type="entry name" value="39A RIBOSOMAL PROTEIN L50, MITOCHONDRIAL"/>
    <property type="match status" value="1"/>
</dbReference>
<reference evidence="8" key="1">
    <citation type="submission" date="2023-01" db="EMBL/GenBank/DDBJ databases">
        <title>Genome assembly of the deep-sea coral Lophelia pertusa.</title>
        <authorList>
            <person name="Herrera S."/>
            <person name="Cordes E."/>
        </authorList>
    </citation>
    <scope>NUCLEOTIDE SEQUENCE</scope>
    <source>
        <strain evidence="8">USNM1676648</strain>
        <tissue evidence="8">Polyp</tissue>
    </source>
</reference>
<protein>
    <recommendedName>
        <fullName evidence="6">Large ribosomal subunit protein mL50</fullName>
    </recommendedName>
    <alternativeName>
        <fullName evidence="7">39S ribosomal protein L50, mitochondrial</fullName>
    </alternativeName>
</protein>
<gene>
    <name evidence="8" type="primary">MRPL50</name>
    <name evidence="8" type="ORF">OS493_015905</name>
</gene>
<evidence type="ECO:0000256" key="2">
    <source>
        <dbReference type="ARBA" id="ARBA00008860"/>
    </source>
</evidence>
<evidence type="ECO:0000313" key="8">
    <source>
        <dbReference type="EMBL" id="KAJ7333813.1"/>
    </source>
</evidence>